<feature type="domain" description="Penicillin-binding protein dimerisation" evidence="16">
    <location>
        <begin position="58"/>
        <end position="291"/>
    </location>
</feature>
<evidence type="ECO:0000256" key="8">
    <source>
        <dbReference type="ARBA" id="ARBA00022960"/>
    </source>
</evidence>
<dbReference type="PANTHER" id="PTHR30627">
    <property type="entry name" value="PEPTIDOGLYCAN D,D-TRANSPEPTIDASE"/>
    <property type="match status" value="1"/>
</dbReference>
<evidence type="ECO:0000259" key="15">
    <source>
        <dbReference type="Pfam" id="PF00905"/>
    </source>
</evidence>
<organism evidence="17 18">
    <name type="scientific">Salinibacillus aidingensis</name>
    <dbReference type="NCBI Taxonomy" id="237684"/>
    <lineage>
        <taxon>Bacteria</taxon>
        <taxon>Bacillati</taxon>
        <taxon>Bacillota</taxon>
        <taxon>Bacilli</taxon>
        <taxon>Bacillales</taxon>
        <taxon>Bacillaceae</taxon>
        <taxon>Salinibacillus</taxon>
    </lineage>
</organism>
<dbReference type="EMBL" id="BAAADO010000001">
    <property type="protein sequence ID" value="GAA0482480.1"/>
    <property type="molecule type" value="Genomic_DNA"/>
</dbReference>
<keyword evidence="10 14" id="KW-1133">Transmembrane helix</keyword>
<dbReference type="InterPro" id="IPR001460">
    <property type="entry name" value="PCN-bd_Tpept"/>
</dbReference>
<dbReference type="InterPro" id="IPR005311">
    <property type="entry name" value="PBP_dimer"/>
</dbReference>
<keyword evidence="18" id="KW-1185">Reference proteome</keyword>
<evidence type="ECO:0000259" key="16">
    <source>
        <dbReference type="Pfam" id="PF03717"/>
    </source>
</evidence>
<accession>A0ABP3KM40</accession>
<dbReference type="Gene3D" id="1.10.10.1230">
    <property type="entry name" value="Penicillin-binding protein, N-terminal non-catalytic domain, head sub-domain"/>
    <property type="match status" value="1"/>
</dbReference>
<proteinExistence type="inferred from homology"/>
<evidence type="ECO:0000256" key="4">
    <source>
        <dbReference type="ARBA" id="ARBA00007171"/>
    </source>
</evidence>
<feature type="domain" description="Penicillin-binding protein transpeptidase" evidence="15">
    <location>
        <begin position="341"/>
        <end position="675"/>
    </location>
</feature>
<dbReference type="Gene3D" id="3.40.710.10">
    <property type="entry name" value="DD-peptidase/beta-lactamase superfamily"/>
    <property type="match status" value="1"/>
</dbReference>
<dbReference type="SUPFAM" id="SSF56519">
    <property type="entry name" value="Penicillin binding protein dimerisation domain"/>
    <property type="match status" value="1"/>
</dbReference>
<gene>
    <name evidence="17" type="ORF">GCM10008986_04210</name>
</gene>
<evidence type="ECO:0000256" key="13">
    <source>
        <dbReference type="ARBA" id="ARBA00034000"/>
    </source>
</evidence>
<evidence type="ECO:0000256" key="9">
    <source>
        <dbReference type="ARBA" id="ARBA00022984"/>
    </source>
</evidence>
<evidence type="ECO:0000256" key="5">
    <source>
        <dbReference type="ARBA" id="ARBA00012448"/>
    </source>
</evidence>
<evidence type="ECO:0000256" key="7">
    <source>
        <dbReference type="ARBA" id="ARBA00022692"/>
    </source>
</evidence>
<evidence type="ECO:0000256" key="11">
    <source>
        <dbReference type="ARBA" id="ARBA00023136"/>
    </source>
</evidence>
<evidence type="ECO:0000313" key="18">
    <source>
        <dbReference type="Proteomes" id="UP001500880"/>
    </source>
</evidence>
<keyword evidence="9" id="KW-0573">Peptidoglycan synthesis</keyword>
<dbReference type="InterPro" id="IPR012338">
    <property type="entry name" value="Beta-lactam/transpept-like"/>
</dbReference>
<sequence length="709" mass="80562">MTPKKSKSHLPLRLNILFFLIFLLFAFLIIQLGVVQILHGDAAQSEVNRTEDTTISNPVPRGEIYDRYGRLLVENEPRYAITYTPPKNVQPKDRLELAEKLSKYIQKKPDKVTKRDKQDYWIMKNRNEAYSRLSSKEEDLSDEEQYYAVLDKVTEEDLQQLSEEDLEIIAIKRELDQAPALTPHVVKNSNISEKEYATVAEHLSELPGINVTTDWKRNKIFHPTFSNFIGGMTSLEEGLPKEKLDYYLSRQYGRNERVGESFLEEEYESTLAGQKELVEYVTDKEGNIIDSKLIREGKQGKSLKLTIDIELQNRVDEIVREEMKKIIDKYPGKNQHFKDALVVMSDPNTGEILAMSGQHYDHKKDEFSDQSYRTVYDAHRPGSAIKGATVLAGFESGVIRPGTTFYDSPIKIASTPEKSSYRTLGYVNDLDALAKSSNVYMYYIALRMGGDYTNYRYVKNESSKVKNSSKTLQDLRYYFNQFGLGVSTGIDLPYEATGYKGDNPGPGLLMDYAIGQFDTYTALQLNQYVSTIANGGYRLQPQLVQGIYNSTANGELNQLYKGIQPKVLNRIDMNDKYLDRVQEGFRRVFQHPDGTADHVFANKSYNPAGKTGTAENEIYGENEKGEIEKVADVENHNLVGYAPYDDPEVAFSIIVPNVGLDASDGINSKIGSRILDAYFELKEQRENKGINMELNQMINENSSETEQNG</sequence>
<comment type="catalytic activity">
    <reaction evidence="13">
        <text>Preferential cleavage: (Ac)2-L-Lys-D-Ala-|-D-Ala. Also transpeptidation of peptidyl-alanyl moieties that are N-acyl substituents of D-alanine.</text>
        <dbReference type="EC" id="3.4.16.4"/>
    </reaction>
</comment>
<evidence type="ECO:0000256" key="3">
    <source>
        <dbReference type="ARBA" id="ARBA00004752"/>
    </source>
</evidence>
<comment type="pathway">
    <text evidence="3">Cell wall biogenesis; peptidoglycan biosynthesis.</text>
</comment>
<dbReference type="PANTHER" id="PTHR30627:SF2">
    <property type="entry name" value="PEPTIDOGLYCAN D,D-TRANSPEPTIDASE MRDA"/>
    <property type="match status" value="1"/>
</dbReference>
<keyword evidence="6" id="KW-1003">Cell membrane</keyword>
<dbReference type="InterPro" id="IPR036138">
    <property type="entry name" value="PBP_dimer_sf"/>
</dbReference>
<evidence type="ECO:0000313" key="17">
    <source>
        <dbReference type="EMBL" id="GAA0482480.1"/>
    </source>
</evidence>
<protein>
    <recommendedName>
        <fullName evidence="5">serine-type D-Ala-D-Ala carboxypeptidase</fullName>
        <ecNumber evidence="5">3.4.16.4</ecNumber>
    </recommendedName>
</protein>
<evidence type="ECO:0000256" key="6">
    <source>
        <dbReference type="ARBA" id="ARBA00022475"/>
    </source>
</evidence>
<dbReference type="Pfam" id="PF00905">
    <property type="entry name" value="Transpeptidase"/>
    <property type="match status" value="1"/>
</dbReference>
<dbReference type="Pfam" id="PF03717">
    <property type="entry name" value="PBP_dimer"/>
    <property type="match status" value="1"/>
</dbReference>
<dbReference type="Proteomes" id="UP001500880">
    <property type="component" value="Unassembled WGS sequence"/>
</dbReference>
<feature type="transmembrane region" description="Helical" evidence="14">
    <location>
        <begin position="12"/>
        <end position="34"/>
    </location>
</feature>
<keyword evidence="11 14" id="KW-0472">Membrane</keyword>
<dbReference type="SUPFAM" id="SSF56601">
    <property type="entry name" value="beta-lactamase/transpeptidase-like"/>
    <property type="match status" value="1"/>
</dbReference>
<comment type="caution">
    <text evidence="17">The sequence shown here is derived from an EMBL/GenBank/DDBJ whole genome shotgun (WGS) entry which is preliminary data.</text>
</comment>
<name>A0ABP3KM40_9BACI</name>
<reference evidence="18" key="1">
    <citation type="journal article" date="2019" name="Int. J. Syst. Evol. Microbiol.">
        <title>The Global Catalogue of Microorganisms (GCM) 10K type strain sequencing project: providing services to taxonomists for standard genome sequencing and annotation.</title>
        <authorList>
            <consortium name="The Broad Institute Genomics Platform"/>
            <consortium name="The Broad Institute Genome Sequencing Center for Infectious Disease"/>
            <person name="Wu L."/>
            <person name="Ma J."/>
        </authorList>
    </citation>
    <scope>NUCLEOTIDE SEQUENCE [LARGE SCALE GENOMIC DNA]</scope>
    <source>
        <strain evidence="18">JCM 12389</strain>
    </source>
</reference>
<dbReference type="RefSeq" id="WP_343837017.1">
    <property type="nucleotide sequence ID" value="NZ_BAAADO010000001.1"/>
</dbReference>
<comment type="subcellular location">
    <subcellularLocation>
        <location evidence="2">Cell membrane</location>
    </subcellularLocation>
    <subcellularLocation>
        <location evidence="1">Membrane</location>
        <topology evidence="1">Single-pass membrane protein</topology>
    </subcellularLocation>
</comment>
<evidence type="ECO:0000256" key="14">
    <source>
        <dbReference type="SAM" id="Phobius"/>
    </source>
</evidence>
<dbReference type="EC" id="3.4.16.4" evidence="5"/>
<evidence type="ECO:0000256" key="2">
    <source>
        <dbReference type="ARBA" id="ARBA00004236"/>
    </source>
</evidence>
<evidence type="ECO:0000256" key="1">
    <source>
        <dbReference type="ARBA" id="ARBA00004167"/>
    </source>
</evidence>
<evidence type="ECO:0000256" key="12">
    <source>
        <dbReference type="ARBA" id="ARBA00023316"/>
    </source>
</evidence>
<evidence type="ECO:0000256" key="10">
    <source>
        <dbReference type="ARBA" id="ARBA00022989"/>
    </source>
</evidence>
<dbReference type="InterPro" id="IPR050515">
    <property type="entry name" value="Beta-lactam/transpept"/>
</dbReference>
<comment type="similarity">
    <text evidence="4">Belongs to the transpeptidase family.</text>
</comment>
<keyword evidence="8" id="KW-0133">Cell shape</keyword>
<keyword evidence="12" id="KW-0961">Cell wall biogenesis/degradation</keyword>
<keyword evidence="7 14" id="KW-0812">Transmembrane</keyword>
<dbReference type="Gene3D" id="3.90.1310.10">
    <property type="entry name" value="Penicillin-binding protein 2a (Domain 2)"/>
    <property type="match status" value="1"/>
</dbReference>